<dbReference type="EMBL" id="JAJFAZ020000002">
    <property type="protein sequence ID" value="KAI5342707.1"/>
    <property type="molecule type" value="Genomic_DNA"/>
</dbReference>
<name>A0AAD4WII7_PRUDU</name>
<accession>A0AAD4WII7</accession>
<evidence type="ECO:0000313" key="2">
    <source>
        <dbReference type="Proteomes" id="UP001054821"/>
    </source>
</evidence>
<evidence type="ECO:0000313" key="1">
    <source>
        <dbReference type="EMBL" id="KAI5342707.1"/>
    </source>
</evidence>
<evidence type="ECO:0008006" key="3">
    <source>
        <dbReference type="Google" id="ProtNLM"/>
    </source>
</evidence>
<protein>
    <recommendedName>
        <fullName evidence="3">NYN domain-containing protein</fullName>
    </recommendedName>
</protein>
<organism evidence="1 2">
    <name type="scientific">Prunus dulcis</name>
    <name type="common">Almond</name>
    <name type="synonym">Amygdalus dulcis</name>
    <dbReference type="NCBI Taxonomy" id="3755"/>
    <lineage>
        <taxon>Eukaryota</taxon>
        <taxon>Viridiplantae</taxon>
        <taxon>Streptophyta</taxon>
        <taxon>Embryophyta</taxon>
        <taxon>Tracheophyta</taxon>
        <taxon>Spermatophyta</taxon>
        <taxon>Magnoliopsida</taxon>
        <taxon>eudicotyledons</taxon>
        <taxon>Gunneridae</taxon>
        <taxon>Pentapetalae</taxon>
        <taxon>rosids</taxon>
        <taxon>fabids</taxon>
        <taxon>Rosales</taxon>
        <taxon>Rosaceae</taxon>
        <taxon>Amygdaloideae</taxon>
        <taxon>Amygdaleae</taxon>
        <taxon>Prunus</taxon>
    </lineage>
</organism>
<reference evidence="1 2" key="1">
    <citation type="journal article" date="2022" name="G3 (Bethesda)">
        <title>Whole-genome sequence and methylome profiling of the almond [Prunus dulcis (Mill.) D.A. Webb] cultivar 'Nonpareil'.</title>
        <authorList>
            <person name="D'Amico-Willman K.M."/>
            <person name="Ouma W.Z."/>
            <person name="Meulia T."/>
            <person name="Sideli G.M."/>
            <person name="Gradziel T.M."/>
            <person name="Fresnedo-Ramirez J."/>
        </authorList>
    </citation>
    <scope>NUCLEOTIDE SEQUENCE [LARGE SCALE GENOMIC DNA]</scope>
    <source>
        <strain evidence="1">Clone GOH B32 T37-40</strain>
    </source>
</reference>
<proteinExistence type="predicted"/>
<dbReference type="AlphaFoldDB" id="A0AAD4WII7"/>
<comment type="caution">
    <text evidence="1">The sequence shown here is derived from an EMBL/GenBank/DDBJ whole genome shotgun (WGS) entry which is preliminary data.</text>
</comment>
<sequence length="83" mass="9172">MLVSGDSDFVDVVMEAELRCLKTVVVGDFDEEQSVHSWDDEIDGESEEEEIEGIVGGGVNDNLGKDDSGRWWELDFDADASKC</sequence>
<gene>
    <name evidence="1" type="ORF">L3X38_010583</name>
</gene>
<keyword evidence="2" id="KW-1185">Reference proteome</keyword>
<dbReference type="Proteomes" id="UP001054821">
    <property type="component" value="Chromosome 2"/>
</dbReference>